<keyword evidence="2" id="KW-1185">Reference proteome</keyword>
<comment type="caution">
    <text evidence="1">The sequence shown here is derived from an EMBL/GenBank/DDBJ whole genome shotgun (WGS) entry which is preliminary data.</text>
</comment>
<dbReference type="Pfam" id="PF00378">
    <property type="entry name" value="ECH_1"/>
    <property type="match status" value="1"/>
</dbReference>
<organism evidence="1 2">
    <name type="scientific">Cryptosporangium minutisporangium</name>
    <dbReference type="NCBI Taxonomy" id="113569"/>
    <lineage>
        <taxon>Bacteria</taxon>
        <taxon>Bacillati</taxon>
        <taxon>Actinomycetota</taxon>
        <taxon>Actinomycetes</taxon>
        <taxon>Cryptosporangiales</taxon>
        <taxon>Cryptosporangiaceae</taxon>
        <taxon>Cryptosporangium</taxon>
    </lineage>
</organism>
<name>A0ABP6SQY4_9ACTN</name>
<dbReference type="Gene3D" id="3.90.226.10">
    <property type="entry name" value="2-enoyl-CoA Hydratase, Chain A, domain 1"/>
    <property type="match status" value="1"/>
</dbReference>
<dbReference type="InterPro" id="IPR001753">
    <property type="entry name" value="Enoyl-CoA_hydra/iso"/>
</dbReference>
<evidence type="ECO:0000313" key="1">
    <source>
        <dbReference type="EMBL" id="GAA3382312.1"/>
    </source>
</evidence>
<dbReference type="CDD" id="cd06558">
    <property type="entry name" value="crotonase-like"/>
    <property type="match status" value="1"/>
</dbReference>
<dbReference type="EMBL" id="BAAAYN010000002">
    <property type="protein sequence ID" value="GAA3382312.1"/>
    <property type="molecule type" value="Genomic_DNA"/>
</dbReference>
<dbReference type="Proteomes" id="UP001501676">
    <property type="component" value="Unassembled WGS sequence"/>
</dbReference>
<reference evidence="2" key="1">
    <citation type="journal article" date="2019" name="Int. J. Syst. Evol. Microbiol.">
        <title>The Global Catalogue of Microorganisms (GCM) 10K type strain sequencing project: providing services to taxonomists for standard genome sequencing and annotation.</title>
        <authorList>
            <consortium name="The Broad Institute Genomics Platform"/>
            <consortium name="The Broad Institute Genome Sequencing Center for Infectious Disease"/>
            <person name="Wu L."/>
            <person name="Ma J."/>
        </authorList>
    </citation>
    <scope>NUCLEOTIDE SEQUENCE [LARGE SCALE GENOMIC DNA]</scope>
    <source>
        <strain evidence="2">JCM 9458</strain>
    </source>
</reference>
<evidence type="ECO:0000313" key="2">
    <source>
        <dbReference type="Proteomes" id="UP001501676"/>
    </source>
</evidence>
<sequence length="244" mass="25318">MPQLRRDRQGVLTVVVGPLGRFGDTTVRTLEKLARIGADLTGDVRVVVLELAGSSSQSDPSTTGSVSARLASLSDEERDSVLASYQAAVGWLRRADVVSVATARGPLAGVAVELALCCDLRLVATDASFALTGGRSEAAPVLGTTGRLVDLVGAGRATELCLTGRRVGAAEAERLGLASRAVPEAELTAVTDAFVADLLSADRAALAETKALLAGAPQRTPCEQAAAERESFARRLDDRYATTD</sequence>
<dbReference type="SUPFAM" id="SSF52096">
    <property type="entry name" value="ClpP/crotonase"/>
    <property type="match status" value="1"/>
</dbReference>
<proteinExistence type="predicted"/>
<gene>
    <name evidence="1" type="ORF">GCM10020369_03670</name>
</gene>
<accession>A0ABP6SQY4</accession>
<dbReference type="PANTHER" id="PTHR43459">
    <property type="entry name" value="ENOYL-COA HYDRATASE"/>
    <property type="match status" value="1"/>
</dbReference>
<protein>
    <submittedName>
        <fullName evidence="1">Enoyl-CoA hydratase/isomerase family protein</fullName>
    </submittedName>
</protein>
<dbReference type="PANTHER" id="PTHR43459:SF1">
    <property type="entry name" value="EG:BACN32G11.4 PROTEIN"/>
    <property type="match status" value="1"/>
</dbReference>
<dbReference type="InterPro" id="IPR029045">
    <property type="entry name" value="ClpP/crotonase-like_dom_sf"/>
</dbReference>